<evidence type="ECO:0000256" key="12">
    <source>
        <dbReference type="HAMAP-Rule" id="MF_01382"/>
    </source>
</evidence>
<dbReference type="Pfam" id="PF07516">
    <property type="entry name" value="SecA_SW"/>
    <property type="match status" value="1"/>
</dbReference>
<keyword evidence="5 12" id="KW-0963">Cytoplasm</keyword>
<dbReference type="InterPro" id="IPR011130">
    <property type="entry name" value="SecA_preprotein_X-link_dom"/>
</dbReference>
<evidence type="ECO:0000256" key="6">
    <source>
        <dbReference type="ARBA" id="ARBA00022741"/>
    </source>
</evidence>
<evidence type="ECO:0000256" key="8">
    <source>
        <dbReference type="ARBA" id="ARBA00022927"/>
    </source>
</evidence>
<protein>
    <recommendedName>
        <fullName evidence="12">Protein translocase subunit SecA</fullName>
        <ecNumber evidence="12">7.4.2.8</ecNumber>
    </recommendedName>
</protein>
<feature type="domain" description="Helicase C-terminal" evidence="14">
    <location>
        <begin position="427"/>
        <end position="587"/>
    </location>
</feature>
<comment type="function">
    <text evidence="12">Part of the Sec protein translocase complex. Interacts with the SecYEG preprotein conducting channel. Has a central role in coupling the hydrolysis of ATP to the transfer of proteins into and across the cell membrane, serving as an ATP-driven molecular motor driving the stepwise translocation of polypeptide chains across the membrane.</text>
</comment>
<keyword evidence="7 12" id="KW-0067">ATP-binding</keyword>
<dbReference type="EMBL" id="BMJY01000002">
    <property type="protein sequence ID" value="GGH38311.1"/>
    <property type="molecule type" value="Genomic_DNA"/>
</dbReference>
<dbReference type="PANTHER" id="PTHR30612:SF0">
    <property type="entry name" value="CHLOROPLAST PROTEIN-TRANSPORTING ATPASE"/>
    <property type="match status" value="1"/>
</dbReference>
<evidence type="ECO:0000313" key="17">
    <source>
        <dbReference type="Proteomes" id="UP000657592"/>
    </source>
</evidence>
<dbReference type="InterPro" id="IPR014018">
    <property type="entry name" value="SecA_motor_DEAD"/>
</dbReference>
<dbReference type="InterPro" id="IPR011116">
    <property type="entry name" value="SecA_Wing/Scaffold"/>
</dbReference>
<dbReference type="Pfam" id="PF01043">
    <property type="entry name" value="SecA_PP_bind"/>
    <property type="match status" value="1"/>
</dbReference>
<keyword evidence="9 12" id="KW-1278">Translocase</keyword>
<dbReference type="Gene3D" id="3.90.1440.10">
    <property type="entry name" value="SecA, preprotein cross-linking domain"/>
    <property type="match status" value="1"/>
</dbReference>
<dbReference type="GO" id="GO:0043952">
    <property type="term" value="P:protein transport by the Sec complex"/>
    <property type="evidence" value="ECO:0007669"/>
    <property type="project" value="TreeGrafter"/>
</dbReference>
<dbReference type="Proteomes" id="UP000657592">
    <property type="component" value="Unassembled WGS sequence"/>
</dbReference>
<reference evidence="16" key="1">
    <citation type="journal article" date="2014" name="Int. J. Syst. Evol. Microbiol.">
        <title>Complete genome sequence of Corynebacterium casei LMG S-19264T (=DSM 44701T), isolated from a smear-ripened cheese.</title>
        <authorList>
            <consortium name="US DOE Joint Genome Institute (JGI-PGF)"/>
            <person name="Walter F."/>
            <person name="Albersmeier A."/>
            <person name="Kalinowski J."/>
            <person name="Ruckert C."/>
        </authorList>
    </citation>
    <scope>NUCLEOTIDE SEQUENCE</scope>
    <source>
        <strain evidence="16">CGMCC 1.15794</strain>
    </source>
</reference>
<feature type="domain" description="Helicase ATP-binding" evidence="13">
    <location>
        <begin position="97"/>
        <end position="267"/>
    </location>
</feature>
<reference evidence="16" key="2">
    <citation type="submission" date="2020-09" db="EMBL/GenBank/DDBJ databases">
        <authorList>
            <person name="Sun Q."/>
            <person name="Zhou Y."/>
        </authorList>
    </citation>
    <scope>NUCLEOTIDE SEQUENCE</scope>
    <source>
        <strain evidence="16">CGMCC 1.15794</strain>
    </source>
</reference>
<keyword evidence="8 12" id="KW-0653">Protein transport</keyword>
<name>A0A917MKT9_9MICO</name>
<feature type="binding site" evidence="12">
    <location>
        <begin position="113"/>
        <end position="117"/>
    </location>
    <ligand>
        <name>ATP</name>
        <dbReference type="ChEBI" id="CHEBI:30616"/>
    </ligand>
</feature>
<dbReference type="InterPro" id="IPR011115">
    <property type="entry name" value="SecA_DEAD"/>
</dbReference>
<evidence type="ECO:0000259" key="14">
    <source>
        <dbReference type="PROSITE" id="PS51194"/>
    </source>
</evidence>
<feature type="binding site" evidence="12">
    <location>
        <position position="95"/>
    </location>
    <ligand>
        <name>ATP</name>
        <dbReference type="ChEBI" id="CHEBI:30616"/>
    </ligand>
</feature>
<keyword evidence="6 12" id="KW-0547">Nucleotide-binding</keyword>
<dbReference type="InterPro" id="IPR036266">
    <property type="entry name" value="SecA_Wing/Scaffold_sf"/>
</dbReference>
<dbReference type="CDD" id="cd17928">
    <property type="entry name" value="DEXDc_SecA"/>
    <property type="match status" value="1"/>
</dbReference>
<dbReference type="GO" id="GO:0006605">
    <property type="term" value="P:protein targeting"/>
    <property type="evidence" value="ECO:0007669"/>
    <property type="project" value="UniProtKB-UniRule"/>
</dbReference>
<dbReference type="PANTHER" id="PTHR30612">
    <property type="entry name" value="SECA INNER MEMBRANE COMPONENT OF SEC PROTEIN SECRETION SYSTEM"/>
    <property type="match status" value="1"/>
</dbReference>
<dbReference type="HAMAP" id="MF_01382">
    <property type="entry name" value="SecA"/>
    <property type="match status" value="1"/>
</dbReference>
<dbReference type="Gene3D" id="3.40.50.300">
    <property type="entry name" value="P-loop containing nucleotide triphosphate hydrolases"/>
    <property type="match status" value="3"/>
</dbReference>
<dbReference type="FunFam" id="3.40.50.300:FF:000429">
    <property type="entry name" value="Preprotein translocase subunit SecA"/>
    <property type="match status" value="1"/>
</dbReference>
<dbReference type="GO" id="GO:0017038">
    <property type="term" value="P:protein import"/>
    <property type="evidence" value="ECO:0007669"/>
    <property type="project" value="InterPro"/>
</dbReference>
<dbReference type="SMART" id="SM00958">
    <property type="entry name" value="SecA_PP_bind"/>
    <property type="match status" value="1"/>
</dbReference>
<evidence type="ECO:0000256" key="10">
    <source>
        <dbReference type="ARBA" id="ARBA00023010"/>
    </source>
</evidence>
<dbReference type="EC" id="7.4.2.8" evidence="12"/>
<feature type="domain" description="SecA family profile" evidence="15">
    <location>
        <begin position="16"/>
        <end position="586"/>
    </location>
</feature>
<dbReference type="Pfam" id="PF21090">
    <property type="entry name" value="P-loop_SecA"/>
    <property type="match status" value="2"/>
</dbReference>
<dbReference type="SUPFAM" id="SSF81767">
    <property type="entry name" value="Pre-protein crosslinking domain of SecA"/>
    <property type="match status" value="1"/>
</dbReference>
<dbReference type="InterPro" id="IPR026389">
    <property type="entry name" value="SecA_Actinobact-type"/>
</dbReference>
<evidence type="ECO:0000313" key="16">
    <source>
        <dbReference type="EMBL" id="GGH38311.1"/>
    </source>
</evidence>
<comment type="caution">
    <text evidence="16">The sequence shown here is derived from an EMBL/GenBank/DDBJ whole genome shotgun (WGS) entry which is preliminary data.</text>
</comment>
<keyword evidence="11 12" id="KW-0472">Membrane</keyword>
<evidence type="ECO:0000256" key="5">
    <source>
        <dbReference type="ARBA" id="ARBA00022490"/>
    </source>
</evidence>
<proteinExistence type="inferred from homology"/>
<dbReference type="SUPFAM" id="SSF81886">
    <property type="entry name" value="Helical scaffold and wing domains of SecA"/>
    <property type="match status" value="1"/>
</dbReference>
<organism evidence="16 17">
    <name type="scientific">Microbacterium album</name>
    <dbReference type="NCBI Taxonomy" id="2053191"/>
    <lineage>
        <taxon>Bacteria</taxon>
        <taxon>Bacillati</taxon>
        <taxon>Actinomycetota</taxon>
        <taxon>Actinomycetes</taxon>
        <taxon>Micrococcales</taxon>
        <taxon>Microbacteriaceae</taxon>
        <taxon>Microbacterium</taxon>
    </lineage>
</organism>
<dbReference type="SUPFAM" id="SSF52540">
    <property type="entry name" value="P-loop containing nucleoside triphosphate hydrolases"/>
    <property type="match status" value="2"/>
</dbReference>
<dbReference type="Pfam" id="PF07517">
    <property type="entry name" value="SecA_DEAD"/>
    <property type="match status" value="1"/>
</dbReference>
<dbReference type="SMART" id="SM00957">
    <property type="entry name" value="SecA_DEAD"/>
    <property type="match status" value="1"/>
</dbReference>
<evidence type="ECO:0000256" key="7">
    <source>
        <dbReference type="ARBA" id="ARBA00022840"/>
    </source>
</evidence>
<evidence type="ECO:0000256" key="4">
    <source>
        <dbReference type="ARBA" id="ARBA00022475"/>
    </source>
</evidence>
<dbReference type="InterPro" id="IPR000185">
    <property type="entry name" value="SecA"/>
</dbReference>
<dbReference type="GO" id="GO:0065002">
    <property type="term" value="P:intracellular protein transmembrane transport"/>
    <property type="evidence" value="ECO:0007669"/>
    <property type="project" value="UniProtKB-UniRule"/>
</dbReference>
<dbReference type="InterPro" id="IPR044722">
    <property type="entry name" value="SecA_SF2_C"/>
</dbReference>
<feature type="binding site" evidence="12">
    <location>
        <position position="500"/>
    </location>
    <ligand>
        <name>ATP</name>
        <dbReference type="ChEBI" id="CHEBI:30616"/>
    </ligand>
</feature>
<keyword evidence="10 12" id="KW-0811">Translocation</keyword>
<keyword evidence="3 12" id="KW-0813">Transport</keyword>
<comment type="subcellular location">
    <subcellularLocation>
        <location evidence="12">Cell membrane</location>
        <topology evidence="12">Peripheral membrane protein</topology>
        <orientation evidence="12">Cytoplasmic side</orientation>
    </subcellularLocation>
    <subcellularLocation>
        <location evidence="12">Cytoplasm</location>
    </subcellularLocation>
    <subcellularLocation>
        <location evidence="1">Membrane</location>
        <topology evidence="1">Peripheral membrane protein</topology>
    </subcellularLocation>
    <text evidence="12">Distribution is 50-50.</text>
</comment>
<dbReference type="PRINTS" id="PR00906">
    <property type="entry name" value="SECA"/>
</dbReference>
<keyword evidence="4 12" id="KW-1003">Cell membrane</keyword>
<comment type="subunit">
    <text evidence="12">Monomer and homodimer. Part of the essential Sec protein translocation apparatus which comprises SecA, SecYEG and auxiliary proteins SecDF. Other proteins may also be involved.</text>
</comment>
<dbReference type="PROSITE" id="PS51196">
    <property type="entry name" value="SECA_MOTOR_DEAD"/>
    <property type="match status" value="1"/>
</dbReference>
<gene>
    <name evidence="16" type="primary">secA2</name>
    <name evidence="12" type="synonym">secA</name>
    <name evidence="16" type="ORF">GCM10010921_08810</name>
</gene>
<sequence length="777" mass="84472">MRRIDAPRLDLRRFLPGWAAGAVGIPGHSSFARLREDVAGIAEHRARVARLSDDELRDAGRDWRRRGRVGPAPSLLALIEEATRRTLGWTPYEGQLLAAIALSRGFAVELDTGEGKTLAGAMAAALHALAGRSVHVLSVNDYLAGRDAQWMGPLLGALGIDVAWIGQASTAHERRDAYRAPVVYAPVTEVGYDVLRDRQATGADERVEPRFDVAIVDEADAVMIDEAMTPLVLAGASDEGAEDLSTATELVRSLEPDAHYAVDEDRATVALTDAGLDLLEGTLGVNLFASEHAGLLTRINLALHARVLMRRDVDYLVVDDGIHLVNSARGRVAQQQRWPDGLHAAIEAKEAVPITPPGIVLDTLTVQDLLLTYRTLSGMSGTVLPVADELMEFYGLPSGRVERHRPNRRTDEPTRVLASRQEKDAAIVEEILRRHEAGQPVLVGTQTVAESEELAARLPARVGARVLNARNDAEEAEVVARAGERGAITVSTQMSGRGTDIRLGGADERDRDRVVAAGGLAVIATSVYPSRRLDLQLRGRAGRQGDPGVSLAFASLEDEVVVANLTARWRRRIARPAAVPDSVRRTIVHEAQGISEAVRLGRHRSTWQYSRALTAQRTKVLAVREDVLRGSRGWLDAAIAGPVGALASVAATETVDRAVTLIALHHLDRRWSDHVAVLSELRDGIHLRALAGQNPADEFHRLALREFEGFFDVVAQDVAASLRDLETHGLDDPLRSLGLRRPSATWTYMIRDNPLGDPAGRAAEGLRSLLRGERRRH</sequence>
<dbReference type="GO" id="GO:0005524">
    <property type="term" value="F:ATP binding"/>
    <property type="evidence" value="ECO:0007669"/>
    <property type="project" value="UniProtKB-UniRule"/>
</dbReference>
<dbReference type="GO" id="GO:0008564">
    <property type="term" value="F:protein-exporting ATPase activity"/>
    <property type="evidence" value="ECO:0007669"/>
    <property type="project" value="UniProtKB-EC"/>
</dbReference>
<keyword evidence="17" id="KW-1185">Reference proteome</keyword>
<comment type="similarity">
    <text evidence="2 12">Belongs to the SecA family.</text>
</comment>
<evidence type="ECO:0000259" key="13">
    <source>
        <dbReference type="PROSITE" id="PS51192"/>
    </source>
</evidence>
<dbReference type="InterPro" id="IPR036670">
    <property type="entry name" value="SecA_X-link_sf"/>
</dbReference>
<dbReference type="InterPro" id="IPR027417">
    <property type="entry name" value="P-loop_NTPase"/>
</dbReference>
<dbReference type="PROSITE" id="PS51192">
    <property type="entry name" value="HELICASE_ATP_BIND_1"/>
    <property type="match status" value="1"/>
</dbReference>
<dbReference type="CDD" id="cd18803">
    <property type="entry name" value="SF2_C_secA"/>
    <property type="match status" value="1"/>
</dbReference>
<dbReference type="InterPro" id="IPR001650">
    <property type="entry name" value="Helicase_C-like"/>
</dbReference>
<dbReference type="NCBIfam" id="TIGR04221">
    <property type="entry name" value="SecA2_Mycobac"/>
    <property type="match status" value="1"/>
</dbReference>
<dbReference type="PROSITE" id="PS51194">
    <property type="entry name" value="HELICASE_CTER"/>
    <property type="match status" value="1"/>
</dbReference>
<dbReference type="GO" id="GO:0031522">
    <property type="term" value="C:cell envelope Sec protein transport complex"/>
    <property type="evidence" value="ECO:0007669"/>
    <property type="project" value="TreeGrafter"/>
</dbReference>
<accession>A0A917MKT9</accession>
<dbReference type="InterPro" id="IPR014001">
    <property type="entry name" value="Helicase_ATP-bd"/>
</dbReference>
<dbReference type="GO" id="GO:0005886">
    <property type="term" value="C:plasma membrane"/>
    <property type="evidence" value="ECO:0007669"/>
    <property type="project" value="UniProtKB-SubCell"/>
</dbReference>
<evidence type="ECO:0000256" key="1">
    <source>
        <dbReference type="ARBA" id="ARBA00004170"/>
    </source>
</evidence>
<comment type="catalytic activity">
    <reaction evidence="12">
        <text>ATP + H2O + cellular proteinSide 1 = ADP + phosphate + cellular proteinSide 2.</text>
        <dbReference type="EC" id="7.4.2.8"/>
    </reaction>
</comment>
<dbReference type="GO" id="GO:0005829">
    <property type="term" value="C:cytosol"/>
    <property type="evidence" value="ECO:0007669"/>
    <property type="project" value="TreeGrafter"/>
</dbReference>
<evidence type="ECO:0000256" key="2">
    <source>
        <dbReference type="ARBA" id="ARBA00007650"/>
    </source>
</evidence>
<evidence type="ECO:0000256" key="11">
    <source>
        <dbReference type="ARBA" id="ARBA00023136"/>
    </source>
</evidence>
<dbReference type="Gene3D" id="1.10.3060.10">
    <property type="entry name" value="Helical scaffold and wing domains of SecA"/>
    <property type="match status" value="1"/>
</dbReference>
<evidence type="ECO:0000256" key="9">
    <source>
        <dbReference type="ARBA" id="ARBA00022967"/>
    </source>
</evidence>
<evidence type="ECO:0000256" key="3">
    <source>
        <dbReference type="ARBA" id="ARBA00022448"/>
    </source>
</evidence>
<evidence type="ECO:0000259" key="15">
    <source>
        <dbReference type="PROSITE" id="PS51196"/>
    </source>
</evidence>
<dbReference type="AlphaFoldDB" id="A0A917MKT9"/>